<evidence type="ECO:0000313" key="2">
    <source>
        <dbReference type="Proteomes" id="UP000652761"/>
    </source>
</evidence>
<protein>
    <submittedName>
        <fullName evidence="1">Uncharacterized protein</fullName>
    </submittedName>
</protein>
<keyword evidence="2" id="KW-1185">Reference proteome</keyword>
<proteinExistence type="predicted"/>
<name>A0A843VJG0_COLES</name>
<reference evidence="1" key="1">
    <citation type="submission" date="2017-07" db="EMBL/GenBank/DDBJ databases">
        <title>Taro Niue Genome Assembly and Annotation.</title>
        <authorList>
            <person name="Atibalentja N."/>
            <person name="Keating K."/>
            <person name="Fields C.J."/>
        </authorList>
    </citation>
    <scope>NUCLEOTIDE SEQUENCE</scope>
    <source>
        <strain evidence="1">Niue_2</strain>
        <tissue evidence="1">Leaf</tissue>
    </source>
</reference>
<dbReference type="AlphaFoldDB" id="A0A843VJG0"/>
<dbReference type="Proteomes" id="UP000652761">
    <property type="component" value="Unassembled WGS sequence"/>
</dbReference>
<accession>A0A843VJG0</accession>
<dbReference type="EMBL" id="NMUH01001559">
    <property type="protein sequence ID" value="MQL93414.1"/>
    <property type="molecule type" value="Genomic_DNA"/>
</dbReference>
<comment type="caution">
    <text evidence="1">The sequence shown here is derived from an EMBL/GenBank/DDBJ whole genome shotgun (WGS) entry which is preliminary data.</text>
</comment>
<sequence>MGLFTSIYVEDSLNSMPRFWVRVQAFNMLLKLKVMELLLAIITHEEIANALLPSLVKLGLSDLLVGLLSCEMGKQTDAYKLERLEFEPLYKNWDFVIELPHLFISAIYTVTMQVPIFNARGF</sequence>
<evidence type="ECO:0000313" key="1">
    <source>
        <dbReference type="EMBL" id="MQL93414.1"/>
    </source>
</evidence>
<organism evidence="1 2">
    <name type="scientific">Colocasia esculenta</name>
    <name type="common">Wild taro</name>
    <name type="synonym">Arum esculentum</name>
    <dbReference type="NCBI Taxonomy" id="4460"/>
    <lineage>
        <taxon>Eukaryota</taxon>
        <taxon>Viridiplantae</taxon>
        <taxon>Streptophyta</taxon>
        <taxon>Embryophyta</taxon>
        <taxon>Tracheophyta</taxon>
        <taxon>Spermatophyta</taxon>
        <taxon>Magnoliopsida</taxon>
        <taxon>Liliopsida</taxon>
        <taxon>Araceae</taxon>
        <taxon>Aroideae</taxon>
        <taxon>Colocasieae</taxon>
        <taxon>Colocasia</taxon>
    </lineage>
</organism>
<gene>
    <name evidence="1" type="ORF">Taro_026054</name>
</gene>